<dbReference type="EMBL" id="JAAZSQ010000015">
    <property type="protein sequence ID" value="NKX55739.1"/>
    <property type="molecule type" value="Genomic_DNA"/>
</dbReference>
<dbReference type="Pfam" id="PF11010">
    <property type="entry name" value="DUF2848"/>
    <property type="match status" value="1"/>
</dbReference>
<name>A0A7X6HGE8_9MICC</name>
<accession>A0A7X6HGE8</accession>
<protein>
    <submittedName>
        <fullName evidence="1">DUF2848 family protein</fullName>
    </submittedName>
</protein>
<dbReference type="SUPFAM" id="SSF56529">
    <property type="entry name" value="FAH"/>
    <property type="match status" value="1"/>
</dbReference>
<dbReference type="InterPro" id="IPR021269">
    <property type="entry name" value="DUF2848"/>
</dbReference>
<organism evidence="1 2">
    <name type="scientific">Arthrobacter mobilis</name>
    <dbReference type="NCBI Taxonomy" id="2724944"/>
    <lineage>
        <taxon>Bacteria</taxon>
        <taxon>Bacillati</taxon>
        <taxon>Actinomycetota</taxon>
        <taxon>Actinomycetes</taxon>
        <taxon>Micrococcales</taxon>
        <taxon>Micrococcaceae</taxon>
        <taxon>Arthrobacter</taxon>
    </lineage>
</organism>
<proteinExistence type="predicted"/>
<evidence type="ECO:0000313" key="2">
    <source>
        <dbReference type="Proteomes" id="UP000544090"/>
    </source>
</evidence>
<evidence type="ECO:0000313" key="1">
    <source>
        <dbReference type="EMBL" id="NKX55739.1"/>
    </source>
</evidence>
<dbReference type="RefSeq" id="WP_168487466.1">
    <property type="nucleotide sequence ID" value="NZ_JAAZSQ010000015.1"/>
</dbReference>
<reference evidence="1 2" key="1">
    <citation type="submission" date="2020-04" db="EMBL/GenBank/DDBJ databases">
        <title>Arthrobacter sp. nov.</title>
        <authorList>
            <person name="Liu S."/>
        </authorList>
    </citation>
    <scope>NUCLEOTIDE SEQUENCE [LARGE SCALE GENOMIC DNA]</scope>
    <source>
        <strain evidence="1 2">E918</strain>
    </source>
</reference>
<gene>
    <name evidence="1" type="ORF">HGG74_14565</name>
</gene>
<comment type="caution">
    <text evidence="1">The sequence shown here is derived from an EMBL/GenBank/DDBJ whole genome shotgun (WGS) entry which is preliminary data.</text>
</comment>
<dbReference type="GO" id="GO:0003824">
    <property type="term" value="F:catalytic activity"/>
    <property type="evidence" value="ECO:0007669"/>
    <property type="project" value="InterPro"/>
</dbReference>
<sequence>MSTQTVRTFEVIGTGETITLTGFHGIVAGYTGRDLAAVQHHIDELAAIGVAPPPEVPMFYPVDAELFDSSGEHPGSANLTSGEIEPLYIRHHGRFYLGIGSDHTDRDLETEDIGASKRACPKPVSAQVIPVDSLESLSLDDCIARSWVDGRLYQEGSLAGIRTPADVVQLLLERTGIGDDDFLCLGGTLPLLDGTFAAGTVWHLELTFPDGTTLEHTYKMTKGTNL</sequence>
<dbReference type="AlphaFoldDB" id="A0A7X6HGE8"/>
<dbReference type="Proteomes" id="UP000544090">
    <property type="component" value="Unassembled WGS sequence"/>
</dbReference>
<dbReference type="InterPro" id="IPR036663">
    <property type="entry name" value="Fumarylacetoacetase_C_sf"/>
</dbReference>
<keyword evidence="2" id="KW-1185">Reference proteome</keyword>